<dbReference type="SUPFAM" id="SSF52540">
    <property type="entry name" value="P-loop containing nucleoside triphosphate hydrolases"/>
    <property type="match status" value="1"/>
</dbReference>
<dbReference type="Proteomes" id="UP000706039">
    <property type="component" value="Unassembled WGS sequence"/>
</dbReference>
<dbReference type="InterPro" id="IPR027417">
    <property type="entry name" value="P-loop_NTPase"/>
</dbReference>
<gene>
    <name evidence="1" type="ORF">K7G82_22660</name>
</gene>
<comment type="caution">
    <text evidence="1">The sequence shown here is derived from an EMBL/GenBank/DDBJ whole genome shotgun (WGS) entry which is preliminary data.</text>
</comment>
<organism evidence="1 2">
    <name type="scientific">Sphingomonas colocasiae</name>
    <dbReference type="NCBI Taxonomy" id="1848973"/>
    <lineage>
        <taxon>Bacteria</taxon>
        <taxon>Pseudomonadati</taxon>
        <taxon>Pseudomonadota</taxon>
        <taxon>Alphaproteobacteria</taxon>
        <taxon>Sphingomonadales</taxon>
        <taxon>Sphingomonadaceae</taxon>
        <taxon>Sphingomonas</taxon>
    </lineage>
</organism>
<accession>A0ABS7PVF3</accession>
<evidence type="ECO:0008006" key="3">
    <source>
        <dbReference type="Google" id="ProtNLM"/>
    </source>
</evidence>
<sequence length="738" mass="83349">MSWAKLESEVRAVVNLRYGRAAEAIRLDNGVNHDCVCKISERNWVIVEITRNDNVDKIRVDVNRLVMTRSQKFTQNHIMCECIIVLGFEPTPSMRDAAESNGIQILSASRFISIFFDQGRYNSVRNDVQFGSAVDIISGNPDTRPYIPVSYDDKTRSKSYDINEISRKLTSGQNVVLTGSFGSGKSRCYKEVFSVISNQENTYCISIDLREIGALASDHQIIRAHFEQIALDDLGEPAIRLLNTGRLIILLDGFDEMGGAQWSDDPQRLKEIRRRTLAPVRKLVEKSRATFISGRDHYFNNDEELLDALGIDADKSVHLECQEEFSQEQINQFLNSYEIDTALPDWLPKRPLLYQIVVELTAAGQPIMIDKANGHAELWDHIAKLICRREARINLNFEEDMIYDLLKRIGRQSRKYRDDVEPVTLEDLKSAYKNIRGYEPADEDAVLLQKLPGLGRISYDSNDRRFVDKYLVDGFRGSDLSTFLHIQDEDLSDDTWINSLEALGLSIVGKEISECSLLSPVLALAKRAADRGNSVLAADLISAIGFSDYEEIDGGGMVISGAEIRILDLSLCRYKNITFESCIIHHLQVPSYKAEFIRIKYCEIGKIIGVANRQGVPTWISESNIGEFDNIGNIASIKNLKLSTAQRILCVILHKTFFQPGRGRQEEALLRGLGQVDQDNNTRDILRILIRNGFLSTERGRHGHLYVPDIRKKPIASKIINLQAQCGEAVWDEVSALT</sequence>
<protein>
    <recommendedName>
        <fullName evidence="3">NACHT domain-containing protein</fullName>
    </recommendedName>
</protein>
<dbReference type="EMBL" id="JAINVV010000011">
    <property type="protein sequence ID" value="MBY8825121.1"/>
    <property type="molecule type" value="Genomic_DNA"/>
</dbReference>
<proteinExistence type="predicted"/>
<evidence type="ECO:0000313" key="2">
    <source>
        <dbReference type="Proteomes" id="UP000706039"/>
    </source>
</evidence>
<reference evidence="1 2" key="1">
    <citation type="submission" date="2021-08" db="EMBL/GenBank/DDBJ databases">
        <authorList>
            <person name="Tuo L."/>
        </authorList>
    </citation>
    <scope>NUCLEOTIDE SEQUENCE [LARGE SCALE GENOMIC DNA]</scope>
    <source>
        <strain evidence="1 2">JCM 31229</strain>
    </source>
</reference>
<dbReference type="Gene3D" id="3.40.50.300">
    <property type="entry name" value="P-loop containing nucleotide triphosphate hydrolases"/>
    <property type="match status" value="1"/>
</dbReference>
<dbReference type="RefSeq" id="WP_222992224.1">
    <property type="nucleotide sequence ID" value="NZ_JAINVV010000011.1"/>
</dbReference>
<keyword evidence="2" id="KW-1185">Reference proteome</keyword>
<name>A0ABS7PVF3_9SPHN</name>
<evidence type="ECO:0000313" key="1">
    <source>
        <dbReference type="EMBL" id="MBY8825121.1"/>
    </source>
</evidence>